<feature type="signal peptide" evidence="8">
    <location>
        <begin position="1"/>
        <end position="19"/>
    </location>
</feature>
<dbReference type="InterPro" id="IPR050414">
    <property type="entry name" value="Fungal_M35_metalloproteases"/>
</dbReference>
<evidence type="ECO:0000256" key="6">
    <source>
        <dbReference type="ARBA" id="ARBA00022833"/>
    </source>
</evidence>
<accession>A0AAN0IKS0</accession>
<dbReference type="RefSeq" id="XP_011403067.2">
    <property type="nucleotide sequence ID" value="XM_011404765.2"/>
</dbReference>
<dbReference type="GO" id="GO:0046872">
    <property type="term" value="F:metal ion binding"/>
    <property type="evidence" value="ECO:0007669"/>
    <property type="project" value="UniProtKB-KW"/>
</dbReference>
<dbReference type="EnsemblMetazoa" id="XM_011404765.2">
    <property type="protein sequence ID" value="XP_011403067.2"/>
    <property type="gene ID" value="LOC105312259"/>
</dbReference>
<protein>
    <recommendedName>
        <fullName evidence="9">Lysine-specific metallo-endopeptidase domain-containing protein</fullName>
    </recommendedName>
</protein>
<evidence type="ECO:0000256" key="8">
    <source>
        <dbReference type="SAM" id="SignalP"/>
    </source>
</evidence>
<name>A0AAN0IKS0_AMPQE</name>
<reference evidence="11" key="1">
    <citation type="journal article" date="2010" name="Nature">
        <title>The Amphimedon queenslandica genome and the evolution of animal complexity.</title>
        <authorList>
            <person name="Srivastava M."/>
            <person name="Simakov O."/>
            <person name="Chapman J."/>
            <person name="Fahey B."/>
            <person name="Gauthier M.E."/>
            <person name="Mitros T."/>
            <person name="Richards G.S."/>
            <person name="Conaco C."/>
            <person name="Dacre M."/>
            <person name="Hellsten U."/>
            <person name="Larroux C."/>
            <person name="Putnam N.H."/>
            <person name="Stanke M."/>
            <person name="Adamska M."/>
            <person name="Darling A."/>
            <person name="Degnan S.M."/>
            <person name="Oakley T.H."/>
            <person name="Plachetzki D.C."/>
            <person name="Zhai Y."/>
            <person name="Adamski M."/>
            <person name="Calcino A."/>
            <person name="Cummins S.F."/>
            <person name="Goodstein D.M."/>
            <person name="Harris C."/>
            <person name="Jackson D.J."/>
            <person name="Leys S.P."/>
            <person name="Shu S."/>
            <person name="Woodcroft B.J."/>
            <person name="Vervoort M."/>
            <person name="Kosik K.S."/>
            <person name="Manning G."/>
            <person name="Degnan B.M."/>
            <person name="Rokhsar D.S."/>
        </authorList>
    </citation>
    <scope>NUCLEOTIDE SEQUENCE [LARGE SCALE GENOMIC DNA]</scope>
</reference>
<evidence type="ECO:0000256" key="2">
    <source>
        <dbReference type="ARBA" id="ARBA00010279"/>
    </source>
</evidence>
<comment type="cofactor">
    <cofactor evidence="1">
        <name>Zn(2+)</name>
        <dbReference type="ChEBI" id="CHEBI:29105"/>
    </cofactor>
</comment>
<evidence type="ECO:0000256" key="7">
    <source>
        <dbReference type="ARBA" id="ARBA00023049"/>
    </source>
</evidence>
<organism evidence="10 11">
    <name type="scientific">Amphimedon queenslandica</name>
    <name type="common">Sponge</name>
    <dbReference type="NCBI Taxonomy" id="400682"/>
    <lineage>
        <taxon>Eukaryota</taxon>
        <taxon>Metazoa</taxon>
        <taxon>Porifera</taxon>
        <taxon>Demospongiae</taxon>
        <taxon>Heteroscleromorpha</taxon>
        <taxon>Haplosclerida</taxon>
        <taxon>Niphatidae</taxon>
        <taxon>Amphimedon</taxon>
    </lineage>
</organism>
<feature type="domain" description="Lysine-specific metallo-endopeptidase" evidence="9">
    <location>
        <begin position="214"/>
        <end position="345"/>
    </location>
</feature>
<evidence type="ECO:0000313" key="11">
    <source>
        <dbReference type="Proteomes" id="UP000007879"/>
    </source>
</evidence>
<keyword evidence="3" id="KW-0645">Protease</keyword>
<dbReference type="GO" id="GO:0004222">
    <property type="term" value="F:metalloendopeptidase activity"/>
    <property type="evidence" value="ECO:0007669"/>
    <property type="project" value="InterPro"/>
</dbReference>
<dbReference type="GeneID" id="105312259"/>
<reference evidence="10" key="2">
    <citation type="submission" date="2024-06" db="UniProtKB">
        <authorList>
            <consortium name="EnsemblMetazoa"/>
        </authorList>
    </citation>
    <scope>IDENTIFICATION</scope>
</reference>
<evidence type="ECO:0000256" key="3">
    <source>
        <dbReference type="ARBA" id="ARBA00022670"/>
    </source>
</evidence>
<keyword evidence="4" id="KW-0479">Metal-binding</keyword>
<proteinExistence type="inferred from homology"/>
<keyword evidence="5" id="KW-0378">Hydrolase</keyword>
<evidence type="ECO:0000256" key="4">
    <source>
        <dbReference type="ARBA" id="ARBA00022723"/>
    </source>
</evidence>
<dbReference type="GO" id="GO:0006508">
    <property type="term" value="P:proteolysis"/>
    <property type="evidence" value="ECO:0007669"/>
    <property type="project" value="UniProtKB-KW"/>
</dbReference>
<evidence type="ECO:0000313" key="10">
    <source>
        <dbReference type="EnsemblMetazoa" id="XP_011403067.2"/>
    </source>
</evidence>
<dbReference type="Gene3D" id="3.40.390.10">
    <property type="entry name" value="Collagenase (Catalytic Domain)"/>
    <property type="match status" value="1"/>
</dbReference>
<dbReference type="SUPFAM" id="SSF55486">
    <property type="entry name" value="Metalloproteases ('zincins'), catalytic domain"/>
    <property type="match status" value="1"/>
</dbReference>
<evidence type="ECO:0000259" key="9">
    <source>
        <dbReference type="SMART" id="SM01351"/>
    </source>
</evidence>
<evidence type="ECO:0000256" key="5">
    <source>
        <dbReference type="ARBA" id="ARBA00022801"/>
    </source>
</evidence>
<dbReference type="InterPro" id="IPR024079">
    <property type="entry name" value="MetalloPept_cat_dom_sf"/>
</dbReference>
<dbReference type="Gene3D" id="2.60.40.2970">
    <property type="match status" value="1"/>
</dbReference>
<dbReference type="SMART" id="SM01351">
    <property type="entry name" value="Aspzincin_M35"/>
    <property type="match status" value="1"/>
</dbReference>
<evidence type="ECO:0000256" key="1">
    <source>
        <dbReference type="ARBA" id="ARBA00001947"/>
    </source>
</evidence>
<dbReference type="Proteomes" id="UP000007879">
    <property type="component" value="Unassembled WGS sequence"/>
</dbReference>
<feature type="chain" id="PRO_5043053519" description="Lysine-specific metallo-endopeptidase domain-containing protein" evidence="8">
    <location>
        <begin position="20"/>
        <end position="348"/>
    </location>
</feature>
<dbReference type="AlphaFoldDB" id="A0AAN0IKS0"/>
<dbReference type="InterPro" id="IPR029463">
    <property type="entry name" value="Lys_MEP"/>
</dbReference>
<keyword evidence="8" id="KW-0732">Signal</keyword>
<dbReference type="PANTHER" id="PTHR37016">
    <property type="match status" value="1"/>
</dbReference>
<keyword evidence="7" id="KW-0482">Metalloprotease</keyword>
<comment type="similarity">
    <text evidence="2">Belongs to the peptidase M35 family.</text>
</comment>
<keyword evidence="11" id="KW-1185">Reference proteome</keyword>
<dbReference type="KEGG" id="aqu:105312259"/>
<sequence length="348" mass="39166">MKTVISIVFLTACIANAMGAWPISVDMDCHQSVSFLGCSFGFLNADDDEYYLLQRNTPLEGLNSPFVQVSLNEAPLQYEGRYVYRTPPSKDEYILLKPGQRVAASVRINDIFSLHSDGLYDIKYNKPLQVLSKDEMGLGMKGSEVEVSESVSIYLENVHLFSSPVREPVGQEEGNIVHIESCTLAVYIGGTKKERSDTTAAHKKLCAGFDKVKAKVRNDKNYTTWFGAHTASRANKVKGVYQKCRDGISQNTVTYNIKPSNCKSNWYAYTYHNSRTVFLCNIYFRDPVACRTSGTSKEGTLVHEWTHAFGLTEDYAYGKTNVKNLAKSHPDRAVDNAETYEFYYCRSK</sequence>
<keyword evidence="6" id="KW-0862">Zinc</keyword>
<dbReference type="PANTHER" id="PTHR37016:SF3">
    <property type="entry name" value="NEUTRAL PROTEASE 2-RELATED"/>
    <property type="match status" value="1"/>
</dbReference>
<dbReference type="Pfam" id="PF14521">
    <property type="entry name" value="Aspzincin_M35"/>
    <property type="match status" value="1"/>
</dbReference>